<feature type="coiled-coil region" evidence="1">
    <location>
        <begin position="91"/>
        <end position="118"/>
    </location>
</feature>
<accession>A0ABD2UQ91</accession>
<dbReference type="PANTHER" id="PTHR38377">
    <property type="entry name" value="THREONINE-TRNA LIGASE 2"/>
    <property type="match status" value="1"/>
</dbReference>
<evidence type="ECO:0000256" key="1">
    <source>
        <dbReference type="SAM" id="Coils"/>
    </source>
</evidence>
<evidence type="ECO:0000313" key="3">
    <source>
        <dbReference type="Proteomes" id="UP001627284"/>
    </source>
</evidence>
<keyword evidence="1" id="KW-0175">Coiled coil</keyword>
<organism evidence="2 3">
    <name type="scientific">Solanum stoloniferum</name>
    <dbReference type="NCBI Taxonomy" id="62892"/>
    <lineage>
        <taxon>Eukaryota</taxon>
        <taxon>Viridiplantae</taxon>
        <taxon>Streptophyta</taxon>
        <taxon>Embryophyta</taxon>
        <taxon>Tracheophyta</taxon>
        <taxon>Spermatophyta</taxon>
        <taxon>Magnoliopsida</taxon>
        <taxon>eudicotyledons</taxon>
        <taxon>Gunneridae</taxon>
        <taxon>Pentapetalae</taxon>
        <taxon>asterids</taxon>
        <taxon>lamiids</taxon>
        <taxon>Solanales</taxon>
        <taxon>Solanaceae</taxon>
        <taxon>Solanoideae</taxon>
        <taxon>Solaneae</taxon>
        <taxon>Solanum</taxon>
    </lineage>
</organism>
<proteinExistence type="predicted"/>
<comment type="caution">
    <text evidence="2">The sequence shown here is derived from an EMBL/GenBank/DDBJ whole genome shotgun (WGS) entry which is preliminary data.</text>
</comment>
<feature type="non-terminal residue" evidence="2">
    <location>
        <position position="1"/>
    </location>
</feature>
<evidence type="ECO:0000313" key="2">
    <source>
        <dbReference type="EMBL" id="KAL3370585.1"/>
    </source>
</evidence>
<dbReference type="PANTHER" id="PTHR38377:SF1">
    <property type="entry name" value="THREONINE-TRNA LIGASE 2"/>
    <property type="match status" value="1"/>
</dbReference>
<dbReference type="SUPFAM" id="SSF46966">
    <property type="entry name" value="Spectrin repeat"/>
    <property type="match status" value="1"/>
</dbReference>
<gene>
    <name evidence="2" type="ORF">AABB24_007574</name>
</gene>
<keyword evidence="3" id="KW-1185">Reference proteome</keyword>
<dbReference type="AlphaFoldDB" id="A0ABD2UQ91"/>
<reference evidence="2 3" key="1">
    <citation type="submission" date="2024-05" db="EMBL/GenBank/DDBJ databases">
        <title>De novo assembly of an allotetraploid wild potato.</title>
        <authorList>
            <person name="Hosaka A.J."/>
        </authorList>
    </citation>
    <scope>NUCLEOTIDE SEQUENCE [LARGE SCALE GENOMIC DNA]</scope>
    <source>
        <tissue evidence="2">Young leaves</tissue>
    </source>
</reference>
<dbReference type="EMBL" id="JBJKTR010000004">
    <property type="protein sequence ID" value="KAL3370585.1"/>
    <property type="molecule type" value="Genomic_DNA"/>
</dbReference>
<name>A0ABD2UQ91_9SOLN</name>
<protein>
    <submittedName>
        <fullName evidence="2">Uncharacterized protein</fullName>
    </submittedName>
</protein>
<sequence>KKSSQLGKKRSKTIFHFVKAAIIFNWLKYVSEKADFQSLRIFATAFNSTKKMGDSNNLEESLKPFYQRASEAEERLARLEISVASKTDPKNEELERTVAELQSKLKDVTAELEAEQEKGHKQVEQLTSENAKLKYRIKHLVQSLEEVLSKLASK</sequence>
<dbReference type="Proteomes" id="UP001627284">
    <property type="component" value="Unassembled WGS sequence"/>
</dbReference>